<dbReference type="GO" id="GO:0055085">
    <property type="term" value="P:transmembrane transport"/>
    <property type="evidence" value="ECO:0007669"/>
    <property type="project" value="InterPro"/>
</dbReference>
<dbReference type="GO" id="GO:0071281">
    <property type="term" value="P:cellular response to iron ion"/>
    <property type="evidence" value="ECO:0007669"/>
    <property type="project" value="UniProtKB-ARBA"/>
</dbReference>
<dbReference type="FunFam" id="1.10.3470.10:FF:000003">
    <property type="entry name" value="Iron ABC transporter permease SitD"/>
    <property type="match status" value="1"/>
</dbReference>
<evidence type="ECO:0000256" key="2">
    <source>
        <dbReference type="ARBA" id="ARBA00008034"/>
    </source>
</evidence>
<evidence type="ECO:0000256" key="7">
    <source>
        <dbReference type="SAM" id="Phobius"/>
    </source>
</evidence>
<feature type="transmembrane region" description="Helical" evidence="7">
    <location>
        <begin position="253"/>
        <end position="270"/>
    </location>
</feature>
<name>A0A0G3I9A2_LIBAF</name>
<dbReference type="Gene3D" id="1.10.3470.10">
    <property type="entry name" value="ABC transporter involved in vitamin B12 uptake, BtuC"/>
    <property type="match status" value="1"/>
</dbReference>
<dbReference type="PATRIC" id="fig|1277257.4.peg.789"/>
<sequence length="280" mass="30798">MIYPLINNILEPFTYSYMNTAIWISTIIGCVCGLLSAYLILRGWSSIGNGISHAIFPGIVACYRLNIPLSIGATISGMLATGMMLKVNEKTKLREDAAIAVVYITFYSFAMFMLSLSPSAVYIENIFLGNILSMSNFDAIQVLVISLSVISIVCMKWKDFTLLFFDEGHAYSIGLNVKFLKILFFSLLTITIVIGFQTVGILLVIATVITPGATAKLMTKSFGKFLFASSFLGAVSSFLGSYISYFLDCSPGGIIVIIETSIFLLCLFFFSKKYKIINNL</sequence>
<evidence type="ECO:0000256" key="1">
    <source>
        <dbReference type="ARBA" id="ARBA00004141"/>
    </source>
</evidence>
<protein>
    <submittedName>
        <fullName evidence="8">ABC transporter membrane spanning protein</fullName>
    </submittedName>
</protein>
<dbReference type="InterPro" id="IPR001626">
    <property type="entry name" value="ABC_TroCD"/>
</dbReference>
<dbReference type="STRING" id="1277257.G293_03670"/>
<dbReference type="Proteomes" id="UP000035503">
    <property type="component" value="Chromosome"/>
</dbReference>
<feature type="transmembrane region" description="Helical" evidence="7">
    <location>
        <begin position="20"/>
        <end position="41"/>
    </location>
</feature>
<accession>A0A0G3I9A2</accession>
<evidence type="ECO:0000256" key="5">
    <source>
        <dbReference type="ARBA" id="ARBA00023136"/>
    </source>
</evidence>
<dbReference type="KEGG" id="lau:G293_03670"/>
<evidence type="ECO:0000256" key="3">
    <source>
        <dbReference type="ARBA" id="ARBA00022692"/>
    </source>
</evidence>
<reference evidence="8 9" key="1">
    <citation type="journal article" date="2015" name="Genome Announc.">
        <title>Complete Genome Sequence of 'Candidatus Liberibacter africanus,' a Bacterium Associated with Citrus Huanglongbing.</title>
        <authorList>
            <person name="Lin H."/>
            <person name="Pietersen G."/>
            <person name="Han C."/>
            <person name="Read D.A."/>
            <person name="Lou B."/>
            <person name="Gupta G."/>
            <person name="Civerolo E.L."/>
        </authorList>
    </citation>
    <scope>NUCLEOTIDE SEQUENCE [LARGE SCALE GENOMIC DNA]</scope>
    <source>
        <strain evidence="8 9">PTSAPSY</strain>
    </source>
</reference>
<proteinExistence type="inferred from homology"/>
<feature type="transmembrane region" description="Helical" evidence="7">
    <location>
        <begin position="225"/>
        <end position="247"/>
    </location>
</feature>
<dbReference type="CDD" id="cd06550">
    <property type="entry name" value="TM_ABC_iron-siderophores_like"/>
    <property type="match status" value="1"/>
</dbReference>
<evidence type="ECO:0000256" key="6">
    <source>
        <dbReference type="RuleBase" id="RU003943"/>
    </source>
</evidence>
<comment type="subcellular location">
    <subcellularLocation>
        <location evidence="6">Cell membrane</location>
        <topology evidence="6">Multi-pass membrane protein</topology>
    </subcellularLocation>
    <subcellularLocation>
        <location evidence="1">Membrane</location>
        <topology evidence="1">Multi-pass membrane protein</topology>
    </subcellularLocation>
</comment>
<dbReference type="AlphaFoldDB" id="A0A0G3I9A2"/>
<organism evidence="8 9">
    <name type="scientific">Candidatus Liberibacter africanus PTSAPSY</name>
    <dbReference type="NCBI Taxonomy" id="1277257"/>
    <lineage>
        <taxon>Bacteria</taxon>
        <taxon>Pseudomonadati</taxon>
        <taxon>Pseudomonadota</taxon>
        <taxon>Alphaproteobacteria</taxon>
        <taxon>Hyphomicrobiales</taxon>
        <taxon>Rhizobiaceae</taxon>
        <taxon>Liberibacter</taxon>
    </lineage>
</organism>
<dbReference type="GO" id="GO:0010043">
    <property type="term" value="P:response to zinc ion"/>
    <property type="evidence" value="ECO:0007669"/>
    <property type="project" value="TreeGrafter"/>
</dbReference>
<evidence type="ECO:0000313" key="9">
    <source>
        <dbReference type="Proteomes" id="UP000035503"/>
    </source>
</evidence>
<dbReference type="GO" id="GO:0043190">
    <property type="term" value="C:ATP-binding cassette (ABC) transporter complex"/>
    <property type="evidence" value="ECO:0007669"/>
    <property type="project" value="InterPro"/>
</dbReference>
<evidence type="ECO:0000313" key="8">
    <source>
        <dbReference type="EMBL" id="AKK20362.1"/>
    </source>
</evidence>
<gene>
    <name evidence="8" type="ORF">G293_03670</name>
</gene>
<comment type="similarity">
    <text evidence="2 6">Belongs to the ABC-3 integral membrane protein family.</text>
</comment>
<dbReference type="EMBL" id="CP004021">
    <property type="protein sequence ID" value="AKK20362.1"/>
    <property type="molecule type" value="Genomic_DNA"/>
</dbReference>
<keyword evidence="4 7" id="KW-1133">Transmembrane helix</keyword>
<dbReference type="PANTHER" id="PTHR30477:SF13">
    <property type="entry name" value="IRON TRANSPORT SYSTEM MEMBRANE PROTEIN HI_0360-RELATED"/>
    <property type="match status" value="1"/>
</dbReference>
<dbReference type="InterPro" id="IPR037294">
    <property type="entry name" value="ABC_BtuC-like"/>
</dbReference>
<evidence type="ECO:0000256" key="4">
    <source>
        <dbReference type="ARBA" id="ARBA00022989"/>
    </source>
</evidence>
<feature type="transmembrane region" description="Helical" evidence="7">
    <location>
        <begin position="97"/>
        <end position="116"/>
    </location>
</feature>
<keyword evidence="3 6" id="KW-0812">Transmembrane</keyword>
<keyword evidence="9" id="KW-1185">Reference proteome</keyword>
<dbReference type="SUPFAM" id="SSF81345">
    <property type="entry name" value="ABC transporter involved in vitamin B12 uptake, BtuC"/>
    <property type="match status" value="1"/>
</dbReference>
<feature type="transmembrane region" description="Helical" evidence="7">
    <location>
        <begin position="137"/>
        <end position="158"/>
    </location>
</feature>
<feature type="transmembrane region" description="Helical" evidence="7">
    <location>
        <begin position="182"/>
        <end position="213"/>
    </location>
</feature>
<dbReference type="RefSeq" id="WP_244464367.1">
    <property type="nucleotide sequence ID" value="NZ_CP004021.1"/>
</dbReference>
<dbReference type="PANTHER" id="PTHR30477">
    <property type="entry name" value="ABC-TRANSPORTER METAL-BINDING PROTEIN"/>
    <property type="match status" value="1"/>
</dbReference>
<keyword evidence="5 7" id="KW-0472">Membrane</keyword>
<feature type="transmembrane region" description="Helical" evidence="7">
    <location>
        <begin position="62"/>
        <end position="85"/>
    </location>
</feature>
<keyword evidence="6" id="KW-0813">Transport</keyword>
<dbReference type="Pfam" id="PF00950">
    <property type="entry name" value="ABC-3"/>
    <property type="match status" value="1"/>
</dbReference>